<keyword evidence="3" id="KW-0732">Signal</keyword>
<dbReference type="AlphaFoldDB" id="A0AAV2EI40"/>
<evidence type="ECO:0000313" key="4">
    <source>
        <dbReference type="EMBL" id="CAL1385620.1"/>
    </source>
</evidence>
<evidence type="ECO:0008006" key="6">
    <source>
        <dbReference type="Google" id="ProtNLM"/>
    </source>
</evidence>
<reference evidence="4 5" key="1">
    <citation type="submission" date="2024-04" db="EMBL/GenBank/DDBJ databases">
        <authorList>
            <person name="Fracassetti M."/>
        </authorList>
    </citation>
    <scope>NUCLEOTIDE SEQUENCE [LARGE SCALE GENOMIC DNA]</scope>
</reference>
<evidence type="ECO:0000256" key="1">
    <source>
        <dbReference type="ARBA" id="ARBA00008668"/>
    </source>
</evidence>
<proteinExistence type="inferred from homology"/>
<dbReference type="InterPro" id="IPR001087">
    <property type="entry name" value="GDSL"/>
</dbReference>
<name>A0AAV2EI40_9ROSI</name>
<evidence type="ECO:0000256" key="2">
    <source>
        <dbReference type="ARBA" id="ARBA00023180"/>
    </source>
</evidence>
<gene>
    <name evidence="4" type="ORF">LTRI10_LOCUS26742</name>
</gene>
<protein>
    <recommendedName>
        <fullName evidence="6">GDSL esterase/lipase</fullName>
    </recommendedName>
</protein>
<dbReference type="PANTHER" id="PTHR22835:SF675">
    <property type="entry name" value="ESTER HYDROLASE, PUTATIVE-RELATED"/>
    <property type="match status" value="1"/>
</dbReference>
<feature type="signal peptide" evidence="3">
    <location>
        <begin position="1"/>
        <end position="29"/>
    </location>
</feature>
<dbReference type="Proteomes" id="UP001497516">
    <property type="component" value="Chromosome 4"/>
</dbReference>
<dbReference type="SUPFAM" id="SSF52266">
    <property type="entry name" value="SGNH hydrolase"/>
    <property type="match status" value="1"/>
</dbReference>
<keyword evidence="2" id="KW-0325">Glycoprotein</keyword>
<feature type="chain" id="PRO_5043527960" description="GDSL esterase/lipase" evidence="3">
    <location>
        <begin position="30"/>
        <end position="392"/>
    </location>
</feature>
<dbReference type="PANTHER" id="PTHR22835">
    <property type="entry name" value="ZINC FINGER FYVE DOMAIN CONTAINING PROTEIN"/>
    <property type="match status" value="1"/>
</dbReference>
<accession>A0AAV2EI40</accession>
<dbReference type="Gene3D" id="3.40.50.1110">
    <property type="entry name" value="SGNH hydrolase"/>
    <property type="match status" value="1"/>
</dbReference>
<dbReference type="GO" id="GO:0016788">
    <property type="term" value="F:hydrolase activity, acting on ester bonds"/>
    <property type="evidence" value="ECO:0007669"/>
    <property type="project" value="InterPro"/>
</dbReference>
<evidence type="ECO:0000256" key="3">
    <source>
        <dbReference type="SAM" id="SignalP"/>
    </source>
</evidence>
<sequence length="392" mass="44173">MAKMPTPTACLLPLLPFLLLLANFPPARPQLLRECGFSALYNFGDSMSDTGNALVQFDFAGSGQHPYGMSVGDEKPTGRFSDGYLLIDHIAESAGLPHCNPYLRKDLDHSKGANFAVAGVGLLSKAQRDKFGIHFKYSQSGLDQQLQWFVNFSKEAFPDESARKANYGSALFVLGGGGNDYGGYKKTPEERMTIIPYVIAALKDRIKTVIRHGARRIVAMGVYQGGCFSGFNETWLKHDQGPIVCDKEWNSHLDLHNKEVQLMVGDLQREFPHIHIAYGDVWDGVQWMFDHYHSLGLKHNSYRRCCGIKDHEECGQPDVPYCKDPWNYIWFDNFHFTGHAYQLIARKVIPWIHHDLDCANPNSTGLKSDAAGRIRQQQLWSLPFALSFFVLV</sequence>
<organism evidence="4 5">
    <name type="scientific">Linum trigynum</name>
    <dbReference type="NCBI Taxonomy" id="586398"/>
    <lineage>
        <taxon>Eukaryota</taxon>
        <taxon>Viridiplantae</taxon>
        <taxon>Streptophyta</taxon>
        <taxon>Embryophyta</taxon>
        <taxon>Tracheophyta</taxon>
        <taxon>Spermatophyta</taxon>
        <taxon>Magnoliopsida</taxon>
        <taxon>eudicotyledons</taxon>
        <taxon>Gunneridae</taxon>
        <taxon>Pentapetalae</taxon>
        <taxon>rosids</taxon>
        <taxon>fabids</taxon>
        <taxon>Malpighiales</taxon>
        <taxon>Linaceae</taxon>
        <taxon>Linum</taxon>
    </lineage>
</organism>
<keyword evidence="5" id="KW-1185">Reference proteome</keyword>
<dbReference type="InterPro" id="IPR036514">
    <property type="entry name" value="SGNH_hydro_sf"/>
</dbReference>
<evidence type="ECO:0000313" key="5">
    <source>
        <dbReference type="Proteomes" id="UP001497516"/>
    </source>
</evidence>
<dbReference type="EMBL" id="OZ034817">
    <property type="protein sequence ID" value="CAL1385620.1"/>
    <property type="molecule type" value="Genomic_DNA"/>
</dbReference>
<comment type="similarity">
    <text evidence="1">Belongs to the 'GDSL' lipolytic enzyme family.</text>
</comment>
<dbReference type="Pfam" id="PF00657">
    <property type="entry name" value="Lipase_GDSL"/>
    <property type="match status" value="1"/>
</dbReference>